<proteinExistence type="predicted"/>
<dbReference type="RefSeq" id="WP_264287186.1">
    <property type="nucleotide sequence ID" value="NZ_JAOZEV010000008.1"/>
</dbReference>
<dbReference type="Proteomes" id="UP001151133">
    <property type="component" value="Unassembled WGS sequence"/>
</dbReference>
<reference evidence="1" key="1">
    <citation type="submission" date="2022-10" db="EMBL/GenBank/DDBJ databases">
        <title>Two novel species of Flavobacterium.</title>
        <authorList>
            <person name="Liu Q."/>
            <person name="Xin Y.-H."/>
        </authorList>
    </citation>
    <scope>NUCLEOTIDE SEQUENCE</scope>
    <source>
        <strain evidence="1">LS1R47</strain>
    </source>
</reference>
<protein>
    <recommendedName>
        <fullName evidence="3">Lipoprotein</fullName>
    </recommendedName>
</protein>
<dbReference type="AlphaFoldDB" id="A0A9X2ZQJ8"/>
<name>A0A9X2ZQJ8_9FLAO</name>
<gene>
    <name evidence="1" type="ORF">OIU80_11705</name>
</gene>
<evidence type="ECO:0000313" key="2">
    <source>
        <dbReference type="Proteomes" id="UP001151133"/>
    </source>
</evidence>
<accession>A0A9X2ZQJ8</accession>
<sequence>MKRVLCLNVLILSFFISCNHKEKETSCYSNFSMLGVKDEKLGINIYDLKKKITPLNLKKGENDIGNFHSFTYSDSIIYNGERIKTDYYFTFLNDSLVSYHFDFIGNQELFEDMVNKLYEKKNQLIKSNKNKQLSYFIDKEECKSFFYLIYRADEKLHISGGIENNKLPKL</sequence>
<keyword evidence="2" id="KW-1185">Reference proteome</keyword>
<comment type="caution">
    <text evidence="1">The sequence shown here is derived from an EMBL/GenBank/DDBJ whole genome shotgun (WGS) entry which is preliminary data.</text>
</comment>
<dbReference type="PROSITE" id="PS51257">
    <property type="entry name" value="PROKAR_LIPOPROTEIN"/>
    <property type="match status" value="1"/>
</dbReference>
<evidence type="ECO:0000313" key="1">
    <source>
        <dbReference type="EMBL" id="MCV9932946.1"/>
    </source>
</evidence>
<organism evidence="1 2">
    <name type="scientific">Flavobacterium frigoritolerans</name>
    <dbReference type="NCBI Taxonomy" id="2987686"/>
    <lineage>
        <taxon>Bacteria</taxon>
        <taxon>Pseudomonadati</taxon>
        <taxon>Bacteroidota</taxon>
        <taxon>Flavobacteriia</taxon>
        <taxon>Flavobacteriales</taxon>
        <taxon>Flavobacteriaceae</taxon>
        <taxon>Flavobacterium</taxon>
    </lineage>
</organism>
<dbReference type="EMBL" id="JAOZEV010000008">
    <property type="protein sequence ID" value="MCV9932946.1"/>
    <property type="molecule type" value="Genomic_DNA"/>
</dbReference>
<evidence type="ECO:0008006" key="3">
    <source>
        <dbReference type="Google" id="ProtNLM"/>
    </source>
</evidence>